<dbReference type="Pfam" id="PF20901">
    <property type="entry name" value="Sf6_terminase"/>
    <property type="match status" value="1"/>
</dbReference>
<reference evidence="1 2" key="1">
    <citation type="journal article" date="2019" name="Int. J. Syst. Evol. Microbiol.">
        <title>The Global Catalogue of Microorganisms (GCM) 10K type strain sequencing project: providing services to taxonomists for standard genome sequencing and annotation.</title>
        <authorList>
            <consortium name="The Broad Institute Genomics Platform"/>
            <consortium name="The Broad Institute Genome Sequencing Center for Infectious Disease"/>
            <person name="Wu L."/>
            <person name="Ma J."/>
        </authorList>
    </citation>
    <scope>NUCLEOTIDE SEQUENCE [LARGE SCALE GENOMIC DNA]</scope>
    <source>
        <strain evidence="1 2">JCM 14330</strain>
    </source>
</reference>
<evidence type="ECO:0000313" key="1">
    <source>
        <dbReference type="EMBL" id="GAA0532368.1"/>
    </source>
</evidence>
<dbReference type="RefSeq" id="WP_343928716.1">
    <property type="nucleotide sequence ID" value="NZ_BAAAEN010000041.1"/>
</dbReference>
<accession>A0ABN1D2H1</accession>
<protein>
    <submittedName>
        <fullName evidence="1">Uncharacterized protein</fullName>
    </submittedName>
</protein>
<dbReference type="Gene3D" id="1.10.10.60">
    <property type="entry name" value="Homeodomain-like"/>
    <property type="match status" value="1"/>
</dbReference>
<organism evidence="1 2">
    <name type="scientific">Pigmentiphaga daeguensis</name>
    <dbReference type="NCBI Taxonomy" id="414049"/>
    <lineage>
        <taxon>Bacteria</taxon>
        <taxon>Pseudomonadati</taxon>
        <taxon>Pseudomonadota</taxon>
        <taxon>Betaproteobacteria</taxon>
        <taxon>Burkholderiales</taxon>
        <taxon>Alcaligenaceae</taxon>
        <taxon>Pigmentiphaga</taxon>
    </lineage>
</organism>
<evidence type="ECO:0000313" key="2">
    <source>
        <dbReference type="Proteomes" id="UP001501706"/>
    </source>
</evidence>
<sequence length="154" mass="16645">MAARKRPANLTGGSGTGAFDYPGALDEICDRIEGGETMAAIAASKGVHRSQLTRWVAAKADRRERVDMARMMSAEALSEMAMDKIINAKGSEGLTRARELAHHLRWLARMRDPKRFGDRVVQEHVGDGGGPVKTEAVVNVEAGEAYLRLINGSA</sequence>
<keyword evidence="2" id="KW-1185">Reference proteome</keyword>
<name>A0ABN1D2H1_9BURK</name>
<gene>
    <name evidence="1" type="ORF">GCM10009097_57070</name>
</gene>
<dbReference type="EMBL" id="BAAAEN010000041">
    <property type="protein sequence ID" value="GAA0532368.1"/>
    <property type="molecule type" value="Genomic_DNA"/>
</dbReference>
<dbReference type="InterPro" id="IPR048683">
    <property type="entry name" value="Sf6_terminase"/>
</dbReference>
<comment type="caution">
    <text evidence="1">The sequence shown here is derived from an EMBL/GenBank/DDBJ whole genome shotgun (WGS) entry which is preliminary data.</text>
</comment>
<dbReference type="Proteomes" id="UP001501706">
    <property type="component" value="Unassembled WGS sequence"/>
</dbReference>
<proteinExistence type="predicted"/>